<evidence type="ECO:0000313" key="4">
    <source>
        <dbReference type="Proteomes" id="UP000005551"/>
    </source>
</evidence>
<feature type="signal peptide" evidence="1">
    <location>
        <begin position="1"/>
        <end position="19"/>
    </location>
</feature>
<evidence type="ECO:0000313" key="3">
    <source>
        <dbReference type="EMBL" id="EIM77145.1"/>
    </source>
</evidence>
<dbReference type="STRING" id="1189621.A3SI_07619"/>
<name>I5C5P3_9BACT</name>
<keyword evidence="4" id="KW-1185">Reference proteome</keyword>
<organism evidence="3 4">
    <name type="scientific">Nitritalea halalkaliphila LW7</name>
    <dbReference type="NCBI Taxonomy" id="1189621"/>
    <lineage>
        <taxon>Bacteria</taxon>
        <taxon>Pseudomonadati</taxon>
        <taxon>Bacteroidota</taxon>
        <taxon>Cytophagia</taxon>
        <taxon>Cytophagales</taxon>
        <taxon>Cyclobacteriaceae</taxon>
        <taxon>Nitritalea</taxon>
    </lineage>
</organism>
<dbReference type="Pfam" id="PF11845">
    <property type="entry name" value="Tll0287-like"/>
    <property type="match status" value="1"/>
</dbReference>
<proteinExistence type="predicted"/>
<sequence length="219" mass="24825">MRRILFLSCTLLLSWTWIACSTNERVDREVFEQVNRSMQAKKLSEATILKGALEWGEELADEAQAQLITALREAIEREGVVGAIDFCQVNAISLIEEVAPKGIEIRRVSYDYRNPADAPREEEKPFLDMYAYNVENELKSEPNVQKIEGGEVLLFTRAITIPGEFCLACHGKEGSEIAAETLAKLTERYPEDKARNHAVGDLRGMWSIRLPKREVVQKL</sequence>
<dbReference type="PROSITE" id="PS51257">
    <property type="entry name" value="PROKAR_LIPOPROTEIN"/>
    <property type="match status" value="1"/>
</dbReference>
<dbReference type="EMBL" id="AJYA01000016">
    <property type="protein sequence ID" value="EIM77145.1"/>
    <property type="molecule type" value="Genomic_DNA"/>
</dbReference>
<evidence type="ECO:0000259" key="2">
    <source>
        <dbReference type="Pfam" id="PF11845"/>
    </source>
</evidence>
<dbReference type="InterPro" id="IPR021796">
    <property type="entry name" value="Tll0287-like_dom"/>
</dbReference>
<dbReference type="AlphaFoldDB" id="I5C5P3"/>
<comment type="caution">
    <text evidence="3">The sequence shown here is derived from an EMBL/GenBank/DDBJ whole genome shotgun (WGS) entry which is preliminary data.</text>
</comment>
<dbReference type="OrthoDB" id="1494333at2"/>
<dbReference type="Proteomes" id="UP000005551">
    <property type="component" value="Unassembled WGS sequence"/>
</dbReference>
<feature type="domain" description="Tll0287-like" evidence="2">
    <location>
        <begin position="64"/>
        <end position="211"/>
    </location>
</feature>
<reference evidence="3 4" key="1">
    <citation type="submission" date="2012-05" db="EMBL/GenBank/DDBJ databases">
        <title>Genome sequence of Nitritalea halalkaliphila LW7.</title>
        <authorList>
            <person name="Jangir P.K."/>
            <person name="Singh A."/>
            <person name="Shivaji S."/>
            <person name="Sharma R."/>
        </authorList>
    </citation>
    <scope>NUCLEOTIDE SEQUENCE [LARGE SCALE GENOMIC DNA]</scope>
    <source>
        <strain evidence="3 4">LW7</strain>
    </source>
</reference>
<keyword evidence="1" id="KW-0732">Signal</keyword>
<dbReference type="RefSeq" id="WP_009054408.1">
    <property type="nucleotide sequence ID" value="NZ_AJYA01000016.1"/>
</dbReference>
<gene>
    <name evidence="3" type="ORF">A3SI_07619</name>
</gene>
<protein>
    <recommendedName>
        <fullName evidence="2">Tll0287-like domain-containing protein</fullName>
    </recommendedName>
</protein>
<accession>I5C5P3</accession>
<evidence type="ECO:0000256" key="1">
    <source>
        <dbReference type="SAM" id="SignalP"/>
    </source>
</evidence>
<feature type="chain" id="PRO_5003700486" description="Tll0287-like domain-containing protein" evidence="1">
    <location>
        <begin position="20"/>
        <end position="219"/>
    </location>
</feature>